<evidence type="ECO:0000313" key="2">
    <source>
        <dbReference type="WBParaSite" id="nRc.2.0.1.t46860-RA"/>
    </source>
</evidence>
<dbReference type="Proteomes" id="UP000887565">
    <property type="component" value="Unplaced"/>
</dbReference>
<evidence type="ECO:0000313" key="1">
    <source>
        <dbReference type="Proteomes" id="UP000887565"/>
    </source>
</evidence>
<reference evidence="2" key="1">
    <citation type="submission" date="2022-11" db="UniProtKB">
        <authorList>
            <consortium name="WormBaseParasite"/>
        </authorList>
    </citation>
    <scope>IDENTIFICATION</scope>
</reference>
<sequence>MLGQRQLQMNQVPHFGPKDECQVGKARLANRRISAANVTMDSPGDCVGEISCSYLTSIWGLSGNLF</sequence>
<dbReference type="WBParaSite" id="nRc.2.0.1.t46860-RA">
    <property type="protein sequence ID" value="nRc.2.0.1.t46860-RA"/>
    <property type="gene ID" value="nRc.2.0.1.g46860"/>
</dbReference>
<protein>
    <submittedName>
        <fullName evidence="2">Uncharacterized protein</fullName>
    </submittedName>
</protein>
<organism evidence="1 2">
    <name type="scientific">Romanomermis culicivorax</name>
    <name type="common">Nematode worm</name>
    <dbReference type="NCBI Taxonomy" id="13658"/>
    <lineage>
        <taxon>Eukaryota</taxon>
        <taxon>Metazoa</taxon>
        <taxon>Ecdysozoa</taxon>
        <taxon>Nematoda</taxon>
        <taxon>Enoplea</taxon>
        <taxon>Dorylaimia</taxon>
        <taxon>Mermithida</taxon>
        <taxon>Mermithoidea</taxon>
        <taxon>Mermithidae</taxon>
        <taxon>Romanomermis</taxon>
    </lineage>
</organism>
<proteinExistence type="predicted"/>
<name>A0A915L6X1_ROMCU</name>
<keyword evidence="1" id="KW-1185">Reference proteome</keyword>
<dbReference type="AlphaFoldDB" id="A0A915L6X1"/>
<accession>A0A915L6X1</accession>